<protein>
    <submittedName>
        <fullName evidence="1">Uncharacterized protein</fullName>
    </submittedName>
</protein>
<gene>
    <name evidence="1" type="ORF">K2F26_04805</name>
</gene>
<evidence type="ECO:0000313" key="1">
    <source>
        <dbReference type="EMBL" id="QYX32699.1"/>
    </source>
</evidence>
<sequence>MSPEWISELKTAASRCSNRHSLALISQIPETYHDLSQGLTDLVHSFDFEKIVQLCVQSTSDID</sequence>
<accession>A0ABX8X1Z2</accession>
<reference evidence="1 2" key="1">
    <citation type="journal article" date="2022" name="J. Am. Chem. Soc.">
        <title>Biosynthesis of Guanitoxin Enables Global Environmental Detection in Freshwater Cyanobacteria.</title>
        <authorList>
            <person name="Lima S.T."/>
            <person name="Fallon T.R."/>
            <person name="Cordoza J.L."/>
            <person name="Chekan J.R."/>
            <person name="Delbaje E."/>
            <person name="Hopiavuori A.R."/>
            <person name="Alvarenga D.O."/>
            <person name="Wood S.M."/>
            <person name="Luhavaya H."/>
            <person name="Baumgartner J.T."/>
            <person name="Dorr F.A."/>
            <person name="Etchegaray A."/>
            <person name="Pinto E."/>
            <person name="McKinnie S.M.K."/>
            <person name="Fiore M.F."/>
            <person name="Moore B.S."/>
        </authorList>
    </citation>
    <scope>NUCLEOTIDE SEQUENCE [LARGE SCALE GENOMIC DNA]</scope>
    <source>
        <strain evidence="1 2">ITEP-024</strain>
    </source>
</reference>
<evidence type="ECO:0000313" key="2">
    <source>
        <dbReference type="Proteomes" id="UP000826540"/>
    </source>
</evidence>
<dbReference type="EMBL" id="CP080598">
    <property type="protein sequence ID" value="QYX32699.1"/>
    <property type="molecule type" value="Genomic_DNA"/>
</dbReference>
<organism evidence="1 2">
    <name type="scientific">Sphaerospermopsis torques-reginae ITEP-024</name>
    <dbReference type="NCBI Taxonomy" id="984208"/>
    <lineage>
        <taxon>Bacteria</taxon>
        <taxon>Bacillati</taxon>
        <taxon>Cyanobacteriota</taxon>
        <taxon>Cyanophyceae</taxon>
        <taxon>Nostocales</taxon>
        <taxon>Aphanizomenonaceae</taxon>
        <taxon>Sphaerospermopsis</taxon>
        <taxon>Sphaerospermopsis torques-reginae</taxon>
    </lineage>
</organism>
<keyword evidence="2" id="KW-1185">Reference proteome</keyword>
<name>A0ABX8X1Z2_9CYAN</name>
<proteinExistence type="predicted"/>
<dbReference type="RefSeq" id="WP_220610559.1">
    <property type="nucleotide sequence ID" value="NZ_CP080598.1"/>
</dbReference>
<dbReference type="Proteomes" id="UP000826540">
    <property type="component" value="Chromosome"/>
</dbReference>